<dbReference type="SUPFAM" id="SSF140741">
    <property type="entry name" value="RUN domain-like"/>
    <property type="match status" value="1"/>
</dbReference>
<reference evidence="3" key="1">
    <citation type="submission" date="2019-04" db="EMBL/GenBank/DDBJ databases">
        <authorList>
            <person name="Alioto T."/>
            <person name="Alioto T."/>
        </authorList>
    </citation>
    <scope>NUCLEOTIDE SEQUENCE [LARGE SCALE GENOMIC DNA]</scope>
</reference>
<evidence type="ECO:0000259" key="2">
    <source>
        <dbReference type="PROSITE" id="PS50826"/>
    </source>
</evidence>
<feature type="compositionally biased region" description="Low complexity" evidence="1">
    <location>
        <begin position="314"/>
        <end position="330"/>
    </location>
</feature>
<feature type="region of interest" description="Disordered" evidence="1">
    <location>
        <begin position="282"/>
        <end position="330"/>
    </location>
</feature>
<dbReference type="SMART" id="SM00593">
    <property type="entry name" value="RUN"/>
    <property type="match status" value="1"/>
</dbReference>
<gene>
    <name evidence="3" type="ORF">MONAX_5E033455</name>
</gene>
<evidence type="ECO:0000256" key="1">
    <source>
        <dbReference type="SAM" id="MobiDB-lite"/>
    </source>
</evidence>
<dbReference type="PROSITE" id="PS50826">
    <property type="entry name" value="RUN"/>
    <property type="match status" value="1"/>
</dbReference>
<dbReference type="EMBL" id="CABDUW010001047">
    <property type="protein sequence ID" value="VTJ78168.1"/>
    <property type="molecule type" value="Genomic_DNA"/>
</dbReference>
<evidence type="ECO:0000313" key="3">
    <source>
        <dbReference type="EMBL" id="VTJ78168.1"/>
    </source>
</evidence>
<feature type="compositionally biased region" description="Low complexity" evidence="1">
    <location>
        <begin position="448"/>
        <end position="463"/>
    </location>
</feature>
<accession>A0A5E4C8L0</accession>
<dbReference type="PANTHER" id="PTHR47194">
    <property type="entry name" value="SORTING NEXIN-29-RELATED"/>
    <property type="match status" value="1"/>
</dbReference>
<proteinExistence type="predicted"/>
<feature type="region of interest" description="Disordered" evidence="1">
    <location>
        <begin position="419"/>
        <end position="463"/>
    </location>
</feature>
<name>A0A5E4C8L0_MARMO</name>
<comment type="caution">
    <text evidence="3">The sequence shown here is derived from an EMBL/GenBank/DDBJ whole genome shotgun (WGS) entry which is preliminary data.</text>
</comment>
<dbReference type="PANTHER" id="PTHR47194:SF4">
    <property type="entry name" value="SORTING NEXIN-29"/>
    <property type="match status" value="1"/>
</dbReference>
<dbReference type="AlphaFoldDB" id="A0A5E4C8L0"/>
<dbReference type="InterPro" id="IPR004012">
    <property type="entry name" value="Run_dom"/>
</dbReference>
<sequence>MKAPCLTSRCLLFTCTRRFTPGAHSPAPEAGPPAGCSLHKAWFSRRVTCLCAQLEAVLQHGLKRSRGLALTAAAIKQAAGFASKTETEPVFWHYVKEVLNRHELQRFHSLRHITSDVGRGRAWLRCALNEHSLERYLHMLLADQGRLSTFYEDWSFVMDEERSSMLPTMAAGLNSILFAINIDNKDLNGQSKFAPTVSDLLKESTQNVTSLLKESTQGVSSLLREITASSAVSILIKPEQETDPLPVVSKTVSADARCKKERKKKKKVTNIISFDEEEDEQTSGDFFKKLPGTGESSEENSDRSSVNIMSAFESPFGPNSNGSQSSSSWKVDSLSLNGELGYQKLDVKSIDDEGVDDNEDDAYGDPSGRKRAGHLGSPEKPLDGNTCLSQVHSWAPLQVLHGDADVLFPVSGVGSYSPADPPLGSLENGTGPEDHIPPEPGLRYSVDASPPAQGSPLSSLLPSASVPESMTISKYSSRCHHPYQRRAVDEQSKKASLDPVWGLALLELLLGERDPLEETGVEADIQVLPPGSQSRATGKPQPWCRRWRLNLIEGHGEAWVPGPPQLHLSEVPPAQLVRLHSGCSSEHSSEARGRDLPCHLVDRKRPRTTRWFQCLALNPEHFREAPREMLSDNSAVPGSGSSSGPGACHTLSLPTGVSLVQMVLQRSACVIEVA</sequence>
<dbReference type="InterPro" id="IPR047329">
    <property type="entry name" value="RUN_SNX29"/>
</dbReference>
<organism evidence="3 4">
    <name type="scientific">Marmota monax</name>
    <name type="common">Woodchuck</name>
    <dbReference type="NCBI Taxonomy" id="9995"/>
    <lineage>
        <taxon>Eukaryota</taxon>
        <taxon>Metazoa</taxon>
        <taxon>Chordata</taxon>
        <taxon>Craniata</taxon>
        <taxon>Vertebrata</taxon>
        <taxon>Euteleostomi</taxon>
        <taxon>Mammalia</taxon>
        <taxon>Eutheria</taxon>
        <taxon>Euarchontoglires</taxon>
        <taxon>Glires</taxon>
        <taxon>Rodentia</taxon>
        <taxon>Sciuromorpha</taxon>
        <taxon>Sciuridae</taxon>
        <taxon>Xerinae</taxon>
        <taxon>Marmotini</taxon>
        <taxon>Marmota</taxon>
    </lineage>
</organism>
<feature type="compositionally biased region" description="Acidic residues" evidence="1">
    <location>
        <begin position="352"/>
        <end position="363"/>
    </location>
</feature>
<dbReference type="Pfam" id="PF02759">
    <property type="entry name" value="RUN"/>
    <property type="match status" value="1"/>
</dbReference>
<dbReference type="Gene3D" id="1.20.58.900">
    <property type="match status" value="1"/>
</dbReference>
<evidence type="ECO:0000313" key="4">
    <source>
        <dbReference type="Proteomes" id="UP000335636"/>
    </source>
</evidence>
<dbReference type="CDD" id="cd17689">
    <property type="entry name" value="RUN_SNX29"/>
    <property type="match status" value="1"/>
</dbReference>
<dbReference type="InterPro" id="IPR037213">
    <property type="entry name" value="Run_dom_sf"/>
</dbReference>
<feature type="domain" description="RUN" evidence="2">
    <location>
        <begin position="41"/>
        <end position="185"/>
    </location>
</feature>
<feature type="region of interest" description="Disordered" evidence="1">
    <location>
        <begin position="348"/>
        <end position="383"/>
    </location>
</feature>
<protein>
    <recommendedName>
        <fullName evidence="2">RUN domain-containing protein</fullName>
    </recommendedName>
</protein>
<keyword evidence="4" id="KW-1185">Reference proteome</keyword>
<dbReference type="Proteomes" id="UP000335636">
    <property type="component" value="Unassembled WGS sequence"/>
</dbReference>